<evidence type="ECO:0000256" key="5">
    <source>
        <dbReference type="ARBA" id="ARBA00022519"/>
    </source>
</evidence>
<dbReference type="CDD" id="cd17546">
    <property type="entry name" value="REC_hyHK_CKI1_RcsC-like"/>
    <property type="match status" value="1"/>
</dbReference>
<dbReference type="SMART" id="SM00062">
    <property type="entry name" value="PBPb"/>
    <property type="match status" value="2"/>
</dbReference>
<feature type="domain" description="Histidine kinase" evidence="17">
    <location>
        <begin position="559"/>
        <end position="782"/>
    </location>
</feature>
<protein>
    <recommendedName>
        <fullName evidence="3">histidine kinase</fullName>
        <ecNumber evidence="3">2.7.13.3</ecNumber>
    </recommendedName>
</protein>
<evidence type="ECO:0000313" key="21">
    <source>
        <dbReference type="Proteomes" id="UP000597138"/>
    </source>
</evidence>
<evidence type="ECO:0000256" key="14">
    <source>
        <dbReference type="PROSITE-ProRule" id="PRU00110"/>
    </source>
</evidence>
<dbReference type="InterPro" id="IPR001638">
    <property type="entry name" value="Solute-binding_3/MltF_N"/>
</dbReference>
<keyword evidence="21" id="KW-1185">Reference proteome</keyword>
<dbReference type="InterPro" id="IPR008207">
    <property type="entry name" value="Sig_transdc_His_kin_Hpt_dom"/>
</dbReference>
<dbReference type="SUPFAM" id="SSF55874">
    <property type="entry name" value="ATPase domain of HSP90 chaperone/DNA topoisomerase II/histidine kinase"/>
    <property type="match status" value="1"/>
</dbReference>
<feature type="domain" description="HPt" evidence="19">
    <location>
        <begin position="970"/>
        <end position="1067"/>
    </location>
</feature>
<keyword evidence="11" id="KW-1133">Transmembrane helix</keyword>
<dbReference type="SMART" id="SM00388">
    <property type="entry name" value="HisKA"/>
    <property type="match status" value="1"/>
</dbReference>
<evidence type="ECO:0000256" key="4">
    <source>
        <dbReference type="ARBA" id="ARBA00022475"/>
    </source>
</evidence>
<dbReference type="CDD" id="cd16922">
    <property type="entry name" value="HATPase_EvgS-ArcB-TorS-like"/>
    <property type="match status" value="1"/>
</dbReference>
<dbReference type="Gene3D" id="3.30.565.10">
    <property type="entry name" value="Histidine kinase-like ATPase, C-terminal domain"/>
    <property type="match status" value="1"/>
</dbReference>
<evidence type="ECO:0000256" key="10">
    <source>
        <dbReference type="ARBA" id="ARBA00022840"/>
    </source>
</evidence>
<dbReference type="PROSITE" id="PS50110">
    <property type="entry name" value="RESPONSE_REGULATORY"/>
    <property type="match status" value="1"/>
</dbReference>
<dbReference type="Gene3D" id="1.20.120.160">
    <property type="entry name" value="HPT domain"/>
    <property type="match status" value="1"/>
</dbReference>
<keyword evidence="9" id="KW-0418">Kinase</keyword>
<comment type="caution">
    <text evidence="20">The sequence shown here is derived from an EMBL/GenBank/DDBJ whole genome shotgun (WGS) entry which is preliminary data.</text>
</comment>
<feature type="modified residue" description="4-aspartylphosphate" evidence="15">
    <location>
        <position position="859"/>
    </location>
</feature>
<dbReference type="Pfam" id="PF01627">
    <property type="entry name" value="Hpt"/>
    <property type="match status" value="1"/>
</dbReference>
<evidence type="ECO:0000256" key="9">
    <source>
        <dbReference type="ARBA" id="ARBA00022777"/>
    </source>
</evidence>
<reference evidence="21" key="1">
    <citation type="journal article" date="2019" name="Int. J. Syst. Evol. Microbiol.">
        <title>The Global Catalogue of Microorganisms (GCM) 10K type strain sequencing project: providing services to taxonomists for standard genome sequencing and annotation.</title>
        <authorList>
            <consortium name="The Broad Institute Genomics Platform"/>
            <consortium name="The Broad Institute Genome Sequencing Center for Infectious Disease"/>
            <person name="Wu L."/>
            <person name="Ma J."/>
        </authorList>
    </citation>
    <scope>NUCLEOTIDE SEQUENCE [LARGE SCALE GENOMIC DNA]</scope>
    <source>
        <strain evidence="21">CGMCC 1.11013</strain>
    </source>
</reference>
<comment type="catalytic activity">
    <reaction evidence="1">
        <text>ATP + protein L-histidine = ADP + protein N-phospho-L-histidine.</text>
        <dbReference type="EC" id="2.7.13.3"/>
    </reaction>
</comment>
<dbReference type="SUPFAM" id="SSF53850">
    <property type="entry name" value="Periplasmic binding protein-like II"/>
    <property type="match status" value="2"/>
</dbReference>
<dbReference type="InterPro" id="IPR005467">
    <property type="entry name" value="His_kinase_dom"/>
</dbReference>
<dbReference type="PROSITE" id="PS50894">
    <property type="entry name" value="HPT"/>
    <property type="match status" value="1"/>
</dbReference>
<evidence type="ECO:0000313" key="20">
    <source>
        <dbReference type="EMBL" id="GGD93020.1"/>
    </source>
</evidence>
<evidence type="ECO:0000259" key="17">
    <source>
        <dbReference type="PROSITE" id="PS50109"/>
    </source>
</evidence>
<dbReference type="Proteomes" id="UP000597138">
    <property type="component" value="Unassembled WGS sequence"/>
</dbReference>
<name>A0ABQ1S423_9BURK</name>
<keyword evidence="4" id="KW-1003">Cell membrane</keyword>
<dbReference type="InterPro" id="IPR036641">
    <property type="entry name" value="HPT_dom_sf"/>
</dbReference>
<accession>A0ABQ1S423</accession>
<evidence type="ECO:0000256" key="3">
    <source>
        <dbReference type="ARBA" id="ARBA00012438"/>
    </source>
</evidence>
<dbReference type="SUPFAM" id="SSF47226">
    <property type="entry name" value="Histidine-containing phosphotransfer domain, HPT domain"/>
    <property type="match status" value="1"/>
</dbReference>
<evidence type="ECO:0000256" key="8">
    <source>
        <dbReference type="ARBA" id="ARBA00022692"/>
    </source>
</evidence>
<dbReference type="Pfam" id="PF00512">
    <property type="entry name" value="HisKA"/>
    <property type="match status" value="1"/>
</dbReference>
<gene>
    <name evidence="20" type="ORF">GCM10010985_54740</name>
</gene>
<evidence type="ECO:0000256" key="6">
    <source>
        <dbReference type="ARBA" id="ARBA00022553"/>
    </source>
</evidence>
<dbReference type="InterPro" id="IPR036890">
    <property type="entry name" value="HATPase_C_sf"/>
</dbReference>
<sequence length="1077" mass="113524">MIAWLFVCSAATATAASSQAHAPQRLVIGAVPGMVPPFDMADTVTSPNAEPRGISVEFAQAVAGSLGMQLQWRFYRDRTALTGALARGEIDMATGATGEDSGPALALSRPYMPTQMVLVEPLDKRAPTYRIAYVDAQTSRVRLQAAYPSMAPAAYSGTVAALLAVSLGEADLFVGDMTAVAYAIGHLDLPGLVVTGAAPFEEGGYSFLFASGRSGADALRQRVDAALASLPPRVMIVARARWDAAMTAISAEHPLQLTPEEKAWVATHPIVYYSMFAHAPPLIFRDAQGEPAGLVPDLLAAISGVSGLRFEGRMRKDAAQIDRDLQSGASVLLPFGMARSYADRNLVPTVPFGDGLIAIVTRADAPPLQGAAALAGKRLALPSEYPARLLMRQLAPTTSVVQTSPIEGQLQAVANGQADATIMDMKLASYAIGNPYRGKLAISGVLSARPSPHVLLVARDQPVLLGILNRAIAALPPYELEAIHARWKLDEHPEALWERRLPQIELAASLGGALVILLAGWAVSLRVQITRRIAAENAMRAAKEEAETANRAKSTFLATMSHEIRTPMNAVLGLLELELRAPGEAATTKRSLQTAHHAACDLLGMIDDLLDVAKIEAERLVLVPAPMDIEAWIASVASIYEPAARAKGIALVVQRDGDAGPAWILADGQRLRQVVGNLLSNAIKFTDRGAVTLTYAVAPSRDGMRTLTLAVADTGIGIPPERQASLFTPFVQAHDGGARHFGGTGLGLTICKRLVEMMGGNIELSSEPGKGTRFTVRVAFPAAQAEHAEAIAPREAVADVHRALAGVRVLIVDDHPANRIVLDGQIRLLGGATHCEADGRSALARWRSDPGAFDVIVTDCSMPGMSGEELAQAIRTEEAQRAPGAGGMPIIGLTANALPEAASRAVAAGMTMCLVKPIALDELKDAVLSVVGAGAGLGVRNTQESQDMPAPPSTPPHRAPVFDEATLGAFGDQAATLIDTLRSANAQDIDDARAAMDACDYALLRDIAHRMKGAAAVIGATPFMQACVVLQRNCERAIDEDRNGEDDANIDVAFAAFAREARALEAALDAAVARLSV</sequence>
<evidence type="ECO:0000256" key="13">
    <source>
        <dbReference type="ARBA" id="ARBA00023136"/>
    </source>
</evidence>
<evidence type="ECO:0000259" key="19">
    <source>
        <dbReference type="PROSITE" id="PS50894"/>
    </source>
</evidence>
<dbReference type="Gene3D" id="3.40.190.10">
    <property type="entry name" value="Periplasmic binding protein-like II"/>
    <property type="match status" value="4"/>
</dbReference>
<dbReference type="EC" id="2.7.13.3" evidence="3"/>
<dbReference type="InterPro" id="IPR011006">
    <property type="entry name" value="CheY-like_superfamily"/>
</dbReference>
<comment type="subcellular location">
    <subcellularLocation>
        <location evidence="2">Cell inner membrane</location>
        <topology evidence="2">Multi-pass membrane protein</topology>
    </subcellularLocation>
</comment>
<dbReference type="Gene3D" id="1.10.287.130">
    <property type="match status" value="1"/>
</dbReference>
<evidence type="ECO:0000256" key="15">
    <source>
        <dbReference type="PROSITE-ProRule" id="PRU00169"/>
    </source>
</evidence>
<evidence type="ECO:0000259" key="18">
    <source>
        <dbReference type="PROSITE" id="PS50110"/>
    </source>
</evidence>
<dbReference type="SMART" id="SM00448">
    <property type="entry name" value="REC"/>
    <property type="match status" value="1"/>
</dbReference>
<keyword evidence="7" id="KW-0808">Transferase</keyword>
<feature type="signal peptide" evidence="16">
    <location>
        <begin position="1"/>
        <end position="22"/>
    </location>
</feature>
<dbReference type="PROSITE" id="PS50109">
    <property type="entry name" value="HIS_KIN"/>
    <property type="match status" value="1"/>
</dbReference>
<dbReference type="Gene3D" id="3.40.50.2300">
    <property type="match status" value="1"/>
</dbReference>
<keyword evidence="10" id="KW-0547">Nucleotide-binding</keyword>
<keyword evidence="10" id="KW-0067">ATP-binding</keyword>
<keyword evidence="13" id="KW-0472">Membrane</keyword>
<dbReference type="InterPro" id="IPR036097">
    <property type="entry name" value="HisK_dim/P_sf"/>
</dbReference>
<dbReference type="Pfam" id="PF00497">
    <property type="entry name" value="SBP_bac_3"/>
    <property type="match status" value="1"/>
</dbReference>
<feature type="chain" id="PRO_5047324985" description="histidine kinase" evidence="16">
    <location>
        <begin position="23"/>
        <end position="1077"/>
    </location>
</feature>
<dbReference type="Pfam" id="PF00072">
    <property type="entry name" value="Response_reg"/>
    <property type="match status" value="1"/>
</dbReference>
<evidence type="ECO:0000256" key="11">
    <source>
        <dbReference type="ARBA" id="ARBA00022989"/>
    </source>
</evidence>
<dbReference type="InterPro" id="IPR001789">
    <property type="entry name" value="Sig_transdc_resp-reg_receiver"/>
</dbReference>
<dbReference type="InterPro" id="IPR004358">
    <property type="entry name" value="Sig_transdc_His_kin-like_C"/>
</dbReference>
<keyword evidence="12" id="KW-0902">Two-component regulatory system</keyword>
<evidence type="ECO:0000256" key="12">
    <source>
        <dbReference type="ARBA" id="ARBA00023012"/>
    </source>
</evidence>
<dbReference type="SMART" id="SM00387">
    <property type="entry name" value="HATPase_c"/>
    <property type="match status" value="1"/>
</dbReference>
<keyword evidence="8" id="KW-0812">Transmembrane</keyword>
<dbReference type="SUPFAM" id="SSF52172">
    <property type="entry name" value="CheY-like"/>
    <property type="match status" value="1"/>
</dbReference>
<dbReference type="Pfam" id="PF02518">
    <property type="entry name" value="HATPase_c"/>
    <property type="match status" value="1"/>
</dbReference>
<dbReference type="CDD" id="cd00082">
    <property type="entry name" value="HisKA"/>
    <property type="match status" value="1"/>
</dbReference>
<dbReference type="InterPro" id="IPR003594">
    <property type="entry name" value="HATPase_dom"/>
</dbReference>
<dbReference type="PANTHER" id="PTHR43047">
    <property type="entry name" value="TWO-COMPONENT HISTIDINE PROTEIN KINASE"/>
    <property type="match status" value="1"/>
</dbReference>
<evidence type="ECO:0000256" key="16">
    <source>
        <dbReference type="SAM" id="SignalP"/>
    </source>
</evidence>
<keyword evidence="5" id="KW-0997">Cell inner membrane</keyword>
<feature type="domain" description="Response regulatory" evidence="18">
    <location>
        <begin position="808"/>
        <end position="931"/>
    </location>
</feature>
<proteinExistence type="predicted"/>
<dbReference type="SUPFAM" id="SSF47384">
    <property type="entry name" value="Homodimeric domain of signal transducing histidine kinase"/>
    <property type="match status" value="1"/>
</dbReference>
<dbReference type="EMBL" id="BMEG01000013">
    <property type="protein sequence ID" value="GGD93020.1"/>
    <property type="molecule type" value="Genomic_DNA"/>
</dbReference>
<dbReference type="PRINTS" id="PR00344">
    <property type="entry name" value="BCTRLSENSOR"/>
</dbReference>
<evidence type="ECO:0000256" key="1">
    <source>
        <dbReference type="ARBA" id="ARBA00000085"/>
    </source>
</evidence>
<evidence type="ECO:0000256" key="2">
    <source>
        <dbReference type="ARBA" id="ARBA00004429"/>
    </source>
</evidence>
<feature type="modified residue" description="Phosphohistidine" evidence="14">
    <location>
        <position position="1009"/>
    </location>
</feature>
<dbReference type="InterPro" id="IPR003661">
    <property type="entry name" value="HisK_dim/P_dom"/>
</dbReference>
<evidence type="ECO:0000256" key="7">
    <source>
        <dbReference type="ARBA" id="ARBA00022679"/>
    </source>
</evidence>
<keyword evidence="6 15" id="KW-0597">Phosphoprotein</keyword>
<keyword evidence="16" id="KW-0732">Signal</keyword>
<organism evidence="20 21">
    <name type="scientific">Caballeronia grimmiae</name>
    <dbReference type="NCBI Taxonomy" id="1071679"/>
    <lineage>
        <taxon>Bacteria</taxon>
        <taxon>Pseudomonadati</taxon>
        <taxon>Pseudomonadota</taxon>
        <taxon>Betaproteobacteria</taxon>
        <taxon>Burkholderiales</taxon>
        <taxon>Burkholderiaceae</taxon>
        <taxon>Caballeronia</taxon>
    </lineage>
</organism>
<dbReference type="PANTHER" id="PTHR43047:SF72">
    <property type="entry name" value="OSMOSENSING HISTIDINE PROTEIN KINASE SLN1"/>
    <property type="match status" value="1"/>
</dbReference>